<reference evidence="2" key="1">
    <citation type="submission" date="2023-06" db="EMBL/GenBank/DDBJ databases">
        <title>Genome-scale phylogeny and comparative genomics of the fungal order Sordariales.</title>
        <authorList>
            <consortium name="Lawrence Berkeley National Laboratory"/>
            <person name="Hensen N."/>
            <person name="Bonometti L."/>
            <person name="Westerberg I."/>
            <person name="Brannstrom I.O."/>
            <person name="Guillou S."/>
            <person name="Cros-Aarteil S."/>
            <person name="Calhoun S."/>
            <person name="Haridas S."/>
            <person name="Kuo A."/>
            <person name="Mondo S."/>
            <person name="Pangilinan J."/>
            <person name="Riley R."/>
            <person name="LaButti K."/>
            <person name="Andreopoulos B."/>
            <person name="Lipzen A."/>
            <person name="Chen C."/>
            <person name="Yanf M."/>
            <person name="Daum C."/>
            <person name="Ng V."/>
            <person name="Clum A."/>
            <person name="Steindorff A."/>
            <person name="Ohm R."/>
            <person name="Martin F."/>
            <person name="Silar P."/>
            <person name="Natvig D."/>
            <person name="Lalanne C."/>
            <person name="Gautier V."/>
            <person name="Ament-velasquez S.L."/>
            <person name="Kruys A."/>
            <person name="Hutchinson M.I."/>
            <person name="Powell A.J."/>
            <person name="Barry K."/>
            <person name="Miller A.N."/>
            <person name="Grigoriev I.V."/>
            <person name="Debuchy R."/>
            <person name="Gladieux P."/>
            <person name="Thoren M.H."/>
            <person name="Johannesson H."/>
        </authorList>
    </citation>
    <scope>NUCLEOTIDE SEQUENCE</scope>
    <source>
        <strain evidence="2">SMH3187-1</strain>
    </source>
</reference>
<proteinExistence type="predicted"/>
<comment type="caution">
    <text evidence="2">The sequence shown here is derived from an EMBL/GenBank/DDBJ whole genome shotgun (WGS) entry which is preliminary data.</text>
</comment>
<organism evidence="2 3">
    <name type="scientific">Schizothecium vesticola</name>
    <dbReference type="NCBI Taxonomy" id="314040"/>
    <lineage>
        <taxon>Eukaryota</taxon>
        <taxon>Fungi</taxon>
        <taxon>Dikarya</taxon>
        <taxon>Ascomycota</taxon>
        <taxon>Pezizomycotina</taxon>
        <taxon>Sordariomycetes</taxon>
        <taxon>Sordariomycetidae</taxon>
        <taxon>Sordariales</taxon>
        <taxon>Schizotheciaceae</taxon>
        <taxon>Schizothecium</taxon>
    </lineage>
</organism>
<evidence type="ECO:0000256" key="1">
    <source>
        <dbReference type="SAM" id="MobiDB-lite"/>
    </source>
</evidence>
<feature type="region of interest" description="Disordered" evidence="1">
    <location>
        <begin position="1"/>
        <end position="25"/>
    </location>
</feature>
<name>A0AA40F1M7_9PEZI</name>
<keyword evidence="3" id="KW-1185">Reference proteome</keyword>
<dbReference type="EMBL" id="JAUKUD010000003">
    <property type="protein sequence ID" value="KAK0749334.1"/>
    <property type="molecule type" value="Genomic_DNA"/>
</dbReference>
<sequence>MISRTCETVRPSLVRPPGSRREDISTLPQRMNATPATPAANPRVHEFTSAATPKKQNQAGYSDIRPSFPSSLAADLARMTVVWLEPTFPSLALAPINPISPLWAVCTCKTSKQKDAATRILGSCLSSAPTPRQTAAADAHNGEVTMGKDTLRQVSPSLFPFLPIIATRENDITVLPSIFQIVLPYQLPYSNRSTQYHSIHTPVRPEQRACSWGGIAGRS</sequence>
<evidence type="ECO:0000313" key="2">
    <source>
        <dbReference type="EMBL" id="KAK0749334.1"/>
    </source>
</evidence>
<protein>
    <submittedName>
        <fullName evidence="2">Uncharacterized protein</fullName>
    </submittedName>
</protein>
<accession>A0AA40F1M7</accession>
<gene>
    <name evidence="2" type="ORF">B0T18DRAFT_103015</name>
</gene>
<dbReference type="AlphaFoldDB" id="A0AA40F1M7"/>
<dbReference type="Proteomes" id="UP001172155">
    <property type="component" value="Unassembled WGS sequence"/>
</dbReference>
<evidence type="ECO:0000313" key="3">
    <source>
        <dbReference type="Proteomes" id="UP001172155"/>
    </source>
</evidence>